<dbReference type="GO" id="GO:0016757">
    <property type="term" value="F:glycosyltransferase activity"/>
    <property type="evidence" value="ECO:0007669"/>
    <property type="project" value="UniProtKB-KW"/>
</dbReference>
<dbReference type="InterPro" id="IPR041688">
    <property type="entry name" value="PRTase_2"/>
</dbReference>
<dbReference type="PIRSF" id="PIRSF020967">
    <property type="entry name" value="UCP020967"/>
    <property type="match status" value="1"/>
</dbReference>
<evidence type="ECO:0000259" key="2">
    <source>
        <dbReference type="Pfam" id="PF15609"/>
    </source>
</evidence>
<comment type="caution">
    <text evidence="3">The sequence shown here is derived from an EMBL/GenBank/DDBJ whole genome shotgun (WGS) entry which is preliminary data.</text>
</comment>
<accession>A0A370GRR3</accession>
<name>A0A370GRR3_9BACI</name>
<evidence type="ECO:0000313" key="3">
    <source>
        <dbReference type="EMBL" id="RDI45936.1"/>
    </source>
</evidence>
<dbReference type="InterPro" id="IPR000836">
    <property type="entry name" value="PRTase_dom"/>
</dbReference>
<dbReference type="InterPro" id="IPR022537">
    <property type="entry name" value="TRSP_dom"/>
</dbReference>
<dbReference type="EMBL" id="QQAY01000002">
    <property type="protein sequence ID" value="RDI45936.1"/>
    <property type="molecule type" value="Genomic_DNA"/>
</dbReference>
<sequence>MISLESRENKTCTYNIIDGLQMNITITENPYDLNPDSLFQMAARINKKRGFLFVSKVLGKHIPVQPATALAVGALLADRYIHLHHQRNHPLRNALIQSVNSGIGDPSLLPKLKETKLELPERTLFIGFAETATALGHSMFNCFQNAVYFHTTREEISYMDSVINFEEEHSHATSHRCYIKPSIVENNHPVVLVDDEMTTGKTALNIIESIHELHPRKHYTVVSILDWRSRAQKEKFREMEKKLGIEITEVSLLSGEIVPEGYPVHKNEEVEMYNEGRGTVQYHAIPSPSLHNININEGIPFLSQSGRFGITSDETSALENYLSEIGDFLKGRRKGTRTLCMGTGEFMYIPMGAAAEMGKGVFFQSTTRSPIYPHKTELYGAKSRYTFDSIETPGVVNYFYNVEKGQYDEVFLFIERGMQPQALESWLKHARNLFSFVHIVPFSK</sequence>
<dbReference type="InterPro" id="IPR029057">
    <property type="entry name" value="PRTase-like"/>
</dbReference>
<dbReference type="InterPro" id="IPR011214">
    <property type="entry name" value="UCP020967"/>
</dbReference>
<keyword evidence="4" id="KW-1185">Reference proteome</keyword>
<evidence type="ECO:0000313" key="4">
    <source>
        <dbReference type="Proteomes" id="UP000255326"/>
    </source>
</evidence>
<feature type="domain" description="Orotate phosphoribosyltransferase-like" evidence="2">
    <location>
        <begin position="38"/>
        <end position="256"/>
    </location>
</feature>
<keyword evidence="3" id="KW-0808">Transferase</keyword>
<organism evidence="3 4">
    <name type="scientific">Falsibacillus pallidus</name>
    <dbReference type="NCBI Taxonomy" id="493781"/>
    <lineage>
        <taxon>Bacteria</taxon>
        <taxon>Bacillati</taxon>
        <taxon>Bacillota</taxon>
        <taxon>Bacilli</taxon>
        <taxon>Bacillales</taxon>
        <taxon>Bacillaceae</taxon>
        <taxon>Falsibacillus</taxon>
    </lineage>
</organism>
<evidence type="ECO:0000259" key="1">
    <source>
        <dbReference type="Pfam" id="PF12500"/>
    </source>
</evidence>
<dbReference type="Gene3D" id="3.40.50.2020">
    <property type="match status" value="1"/>
</dbReference>
<dbReference type="Pfam" id="PF12500">
    <property type="entry name" value="TRSP"/>
    <property type="match status" value="1"/>
</dbReference>
<dbReference type="Proteomes" id="UP000255326">
    <property type="component" value="Unassembled WGS sequence"/>
</dbReference>
<gene>
    <name evidence="3" type="ORF">DFR59_102573</name>
</gene>
<proteinExistence type="predicted"/>
<dbReference type="Pfam" id="PF15609">
    <property type="entry name" value="PRTase_2"/>
    <property type="match status" value="1"/>
</dbReference>
<protein>
    <submittedName>
        <fullName evidence="3">Phosphoribosyltransferase-like predicted ribonucleoside biosynthesis protein</fullName>
    </submittedName>
</protein>
<dbReference type="CDD" id="cd06223">
    <property type="entry name" value="PRTases_typeI"/>
    <property type="match status" value="1"/>
</dbReference>
<reference evidence="3 4" key="1">
    <citation type="submission" date="2018-07" db="EMBL/GenBank/DDBJ databases">
        <title>Genomic Encyclopedia of Type Strains, Phase IV (KMG-IV): sequencing the most valuable type-strain genomes for metagenomic binning, comparative biology and taxonomic classification.</title>
        <authorList>
            <person name="Goeker M."/>
        </authorList>
    </citation>
    <scope>NUCLEOTIDE SEQUENCE [LARGE SCALE GENOMIC DNA]</scope>
    <source>
        <strain evidence="3 4">DSM 25281</strain>
    </source>
</reference>
<dbReference type="SUPFAM" id="SSF53271">
    <property type="entry name" value="PRTase-like"/>
    <property type="match status" value="1"/>
</dbReference>
<feature type="domain" description="TRSP" evidence="1">
    <location>
        <begin position="305"/>
        <end position="427"/>
    </location>
</feature>
<dbReference type="AlphaFoldDB" id="A0A370GRR3"/>
<keyword evidence="3" id="KW-0328">Glycosyltransferase</keyword>